<dbReference type="EMBL" id="QRAS01000002">
    <property type="protein sequence ID" value="RDL06541.1"/>
    <property type="molecule type" value="Genomic_DNA"/>
</dbReference>
<gene>
    <name evidence="1" type="ORF">DFP99_0920</name>
</gene>
<dbReference type="KEGG" id="wso:WSWS_00132"/>
<accession>A0A288Q5V8</accession>
<organism evidence="1 2">
    <name type="scientific">Weissella soli</name>
    <dbReference type="NCBI Taxonomy" id="155866"/>
    <lineage>
        <taxon>Bacteria</taxon>
        <taxon>Bacillati</taxon>
        <taxon>Bacillota</taxon>
        <taxon>Bacilli</taxon>
        <taxon>Lactobacillales</taxon>
        <taxon>Lactobacillaceae</taxon>
        <taxon>Weissella</taxon>
    </lineage>
</organism>
<name>A0A288Q5V8_9LACO</name>
<dbReference type="Proteomes" id="UP000254912">
    <property type="component" value="Unassembled WGS sequence"/>
</dbReference>
<dbReference type="AlphaFoldDB" id="A0A288Q5V8"/>
<dbReference type="RefSeq" id="WP_070229453.1">
    <property type="nucleotide sequence ID" value="NZ_BJYO01000003.1"/>
</dbReference>
<dbReference type="GeneID" id="94545345"/>
<sequence>MASTQKIYKESIRVGVLLAGTAGFIDSYTFAFHNMRFASFQSGNLLQFSVNLAAGKLAAALTFFFPIFFFIIGAGLNQIIKRYKFINTIQWEEQSVLIEAFGVLLAAIMEVLNFPTEVILACLAMFMSMQADTFGKLRGAPYATIMSTGNLKTFGAMFASYFLTKEPEYLRKGRNISFVLGGFVAGALLAHFLGQFVGGWAMFTPVLFLFIVWSFVRLDRQDD</sequence>
<dbReference type="PANTHER" id="PTHR37314">
    <property type="entry name" value="SLR0142 PROTEIN"/>
    <property type="match status" value="1"/>
</dbReference>
<keyword evidence="2" id="KW-1185">Reference proteome</keyword>
<evidence type="ECO:0000313" key="1">
    <source>
        <dbReference type="EMBL" id="RDL06541.1"/>
    </source>
</evidence>
<evidence type="ECO:0000313" key="2">
    <source>
        <dbReference type="Proteomes" id="UP000254912"/>
    </source>
</evidence>
<dbReference type="Pfam" id="PF06912">
    <property type="entry name" value="DUF1275"/>
    <property type="match status" value="1"/>
</dbReference>
<dbReference type="InterPro" id="IPR010699">
    <property type="entry name" value="DUF1275"/>
</dbReference>
<reference evidence="1 2" key="1">
    <citation type="submission" date="2018-07" db="EMBL/GenBank/DDBJ databases">
        <title>Genomic Encyclopedia of Type Strains, Phase III (KMG-III): the genomes of soil and plant-associated and newly described type strains.</title>
        <authorList>
            <person name="Whitman W."/>
        </authorList>
    </citation>
    <scope>NUCLEOTIDE SEQUENCE [LARGE SCALE GENOMIC DNA]</scope>
    <source>
        <strain evidence="1 2">CECT 7031</strain>
    </source>
</reference>
<protein>
    <submittedName>
        <fullName evidence="1">Uncharacterized membrane protein YoaK (UPF0700 family)</fullName>
    </submittedName>
</protein>
<comment type="caution">
    <text evidence="1">The sequence shown here is derived from an EMBL/GenBank/DDBJ whole genome shotgun (WGS) entry which is preliminary data.</text>
</comment>
<proteinExistence type="predicted"/>
<dbReference type="PANTHER" id="PTHR37314:SF4">
    <property type="entry name" value="UPF0700 TRANSMEMBRANE PROTEIN YOAK"/>
    <property type="match status" value="1"/>
</dbReference>